<evidence type="ECO:0000256" key="9">
    <source>
        <dbReference type="ARBA" id="ARBA00023006"/>
    </source>
</evidence>
<keyword evidence="4 13" id="KW-0963">Cytoplasm</keyword>
<evidence type="ECO:0000313" key="17">
    <source>
        <dbReference type="Proteomes" id="UP000222542"/>
    </source>
</evidence>
<evidence type="ECO:0000256" key="7">
    <source>
        <dbReference type="ARBA" id="ARBA00022807"/>
    </source>
</evidence>
<keyword evidence="17" id="KW-1185">Reference proteome</keyword>
<accession>A0A2G3AHQ7</accession>
<gene>
    <name evidence="16" type="ORF">T459_01658</name>
</gene>
<dbReference type="GO" id="GO:0000045">
    <property type="term" value="P:autophagosome assembly"/>
    <property type="evidence" value="ECO:0000318"/>
    <property type="project" value="GO_Central"/>
</dbReference>
<feature type="domain" description="Peptidase C54 catalytic" evidence="15">
    <location>
        <begin position="148"/>
        <end position="460"/>
    </location>
</feature>
<evidence type="ECO:0000256" key="11">
    <source>
        <dbReference type="ARBA" id="ARBA00038724"/>
    </source>
</evidence>
<proteinExistence type="inferred from homology"/>
<evidence type="ECO:0000259" key="15">
    <source>
        <dbReference type="Pfam" id="PF03416"/>
    </source>
</evidence>
<dbReference type="EMBL" id="AYRZ02000001">
    <property type="protein sequence ID" value="PHT93776.1"/>
    <property type="molecule type" value="Genomic_DNA"/>
</dbReference>
<evidence type="ECO:0000256" key="1">
    <source>
        <dbReference type="ARBA" id="ARBA00004496"/>
    </source>
</evidence>
<keyword evidence="9 13" id="KW-0072">Autophagy</keyword>
<comment type="subunit">
    <text evidence="11">Interacts with ATG8.</text>
</comment>
<dbReference type="InterPro" id="IPR005078">
    <property type="entry name" value="Peptidase_C54"/>
</dbReference>
<dbReference type="PANTHER" id="PTHR22624">
    <property type="entry name" value="CYSTEINE PROTEASE ATG4"/>
    <property type="match status" value="1"/>
</dbReference>
<reference evidence="16 17" key="2">
    <citation type="journal article" date="2017" name="Genome Biol.">
        <title>New reference genome sequences of hot pepper reveal the massive evolution of plant disease-resistance genes by retroduplication.</title>
        <authorList>
            <person name="Kim S."/>
            <person name="Park J."/>
            <person name="Yeom S.I."/>
            <person name="Kim Y.M."/>
            <person name="Seo E."/>
            <person name="Kim K.T."/>
            <person name="Kim M.S."/>
            <person name="Lee J.M."/>
            <person name="Cheong K."/>
            <person name="Shin H.S."/>
            <person name="Kim S.B."/>
            <person name="Han K."/>
            <person name="Lee J."/>
            <person name="Park M."/>
            <person name="Lee H.A."/>
            <person name="Lee H.Y."/>
            <person name="Lee Y."/>
            <person name="Oh S."/>
            <person name="Lee J.H."/>
            <person name="Choi E."/>
            <person name="Choi E."/>
            <person name="Lee S.E."/>
            <person name="Jeon J."/>
            <person name="Kim H."/>
            <person name="Choi G."/>
            <person name="Song H."/>
            <person name="Lee J."/>
            <person name="Lee S.C."/>
            <person name="Kwon J.K."/>
            <person name="Lee H.Y."/>
            <person name="Koo N."/>
            <person name="Hong Y."/>
            <person name="Kim R.W."/>
            <person name="Kang W.H."/>
            <person name="Huh J.H."/>
            <person name="Kang B.C."/>
            <person name="Yang T.J."/>
            <person name="Lee Y.H."/>
            <person name="Bennetzen J.L."/>
            <person name="Choi D."/>
        </authorList>
    </citation>
    <scope>NUCLEOTIDE SEQUENCE [LARGE SCALE GENOMIC DNA]</scope>
    <source>
        <strain evidence="17">cv. CM334</strain>
    </source>
</reference>
<feature type="region of interest" description="Disordered" evidence="14">
    <location>
        <begin position="1"/>
        <end position="45"/>
    </location>
</feature>
<evidence type="ECO:0000256" key="10">
    <source>
        <dbReference type="ARBA" id="ARBA00029362"/>
    </source>
</evidence>
<evidence type="ECO:0000256" key="13">
    <source>
        <dbReference type="RuleBase" id="RU363115"/>
    </source>
</evidence>
<feature type="compositionally biased region" description="Basic and acidic residues" evidence="14">
    <location>
        <begin position="515"/>
        <end position="526"/>
    </location>
</feature>
<keyword evidence="8 13" id="KW-0653">Protein transport</keyword>
<dbReference type="GO" id="GO:0035973">
    <property type="term" value="P:aggrephagy"/>
    <property type="evidence" value="ECO:0000318"/>
    <property type="project" value="GO_Central"/>
</dbReference>
<evidence type="ECO:0000256" key="4">
    <source>
        <dbReference type="ARBA" id="ARBA00022490"/>
    </source>
</evidence>
<dbReference type="InterPro" id="IPR046792">
    <property type="entry name" value="Peptidase_C54_cat"/>
</dbReference>
<dbReference type="GO" id="GO:0016485">
    <property type="term" value="P:protein processing"/>
    <property type="evidence" value="ECO:0000318"/>
    <property type="project" value="GO_Central"/>
</dbReference>
<comment type="subcellular location">
    <subcellularLocation>
        <location evidence="1 13">Cytoplasm</location>
    </subcellularLocation>
</comment>
<evidence type="ECO:0000256" key="5">
    <source>
        <dbReference type="ARBA" id="ARBA00022670"/>
    </source>
</evidence>
<evidence type="ECO:0000256" key="3">
    <source>
        <dbReference type="ARBA" id="ARBA00022448"/>
    </source>
</evidence>
<keyword evidence="5 13" id="KW-0645">Protease</keyword>
<sequence length="526" mass="57657">MPKKNQFSISSFDSDSPRKSLGSSVSTEPGPGPGPGPSSSSSSKVNNKSSVWSGLLVSPFSIFDSEPKGCLKKGEICAKKYNGIGLGVGWTSAVKRMMNSGSMRRIFGMDKTGIPNGSKSDIWLLGVCYKVVHDDDPSVEPTQSDGFSAFVDDLSSRILITYRKGFAPIGDTKYTSDVNWGCMLRSSQMLVAQALLLHRLGRQWRKSLDKVLESQNTAVFSVVKMLNFQFRTTIMHNQPLDQKYVEILHLFGDSEDSAYSIHNLLHAGKTYGLSPGSWVGPYAMCRTWETLARSKREETGNADMSTTMAIYVVSGDEDGERGGAPVLCIEDIVKHCSSFSKGEVDWTPILFLVPLVLGLDKINSRYLPLLAATFSFPQSLGILGGRPGASTYIVGVQDDKAFYLDPHEVQPVVDIKVDKLDVDTSSYHSNTVRHFPLDSIDPSLAIGFYCRDKSDFDDFCIRASKLVDQSNGAPLFTITETRSSTTSVEYNDRLTSDTGVPELDSFDAVAPGESDASRPEDEWQLL</sequence>
<dbReference type="STRING" id="4072.A0A2G3AHQ7"/>
<dbReference type="OMA" id="TGFGCMI"/>
<comment type="function">
    <text evidence="12">Cysteine protease that plays a key role in autophagy by mediating both proteolytic activation and delipidation of ATG8 family proteins. The protease activity is required for proteolytic activation of ATG8 family proteins: cleaves the C-terminal amino acid of ATG8 proteins to reveal a C-terminal glycine. Exposure of the glycine at the C-terminus is essential for ATG8 proteins conjugation to phosphatidylethanolamine (PE) and insertion to membranes, which is necessary for autophagy. In addition to the protease activity, also mediates delipidation of PE-conjugated ATG8 proteins.</text>
</comment>
<dbReference type="AlphaFoldDB" id="A0A2G3AHQ7"/>
<evidence type="ECO:0000256" key="8">
    <source>
        <dbReference type="ARBA" id="ARBA00022927"/>
    </source>
</evidence>
<dbReference type="GO" id="GO:0004197">
    <property type="term" value="F:cysteine-type endopeptidase activity"/>
    <property type="evidence" value="ECO:0000318"/>
    <property type="project" value="GO_Central"/>
</dbReference>
<comment type="similarity">
    <text evidence="2 13">Belongs to the peptidase C54 family.</text>
</comment>
<dbReference type="Proteomes" id="UP000222542">
    <property type="component" value="Unassembled WGS sequence"/>
</dbReference>
<keyword evidence="3" id="KW-0813">Transport</keyword>
<feature type="compositionally biased region" description="Polar residues" evidence="14">
    <location>
        <begin position="1"/>
        <end position="14"/>
    </location>
</feature>
<protein>
    <recommendedName>
        <fullName evidence="13">Cysteine protease</fullName>
        <ecNumber evidence="13">3.4.22.-</ecNumber>
    </recommendedName>
</protein>
<dbReference type="InterPro" id="IPR038765">
    <property type="entry name" value="Papain-like_cys_pep_sf"/>
</dbReference>
<comment type="catalytic activity">
    <reaction evidence="10">
        <text>[protein]-C-terminal L-amino acid-glycyl-phosphatidylethanolamide + H2O = [protein]-C-terminal L-amino acid-glycine + a 1,2-diacyl-sn-glycero-3-phosphoethanolamine</text>
        <dbReference type="Rhea" id="RHEA:67548"/>
        <dbReference type="Rhea" id="RHEA-COMP:17323"/>
        <dbReference type="Rhea" id="RHEA-COMP:17324"/>
        <dbReference type="ChEBI" id="CHEBI:15377"/>
        <dbReference type="ChEBI" id="CHEBI:64612"/>
        <dbReference type="ChEBI" id="CHEBI:172940"/>
        <dbReference type="ChEBI" id="CHEBI:172941"/>
    </reaction>
    <physiologicalReaction direction="left-to-right" evidence="10">
        <dbReference type="Rhea" id="RHEA:67549"/>
    </physiologicalReaction>
</comment>
<dbReference type="Pfam" id="PF03416">
    <property type="entry name" value="Peptidase_C54"/>
    <property type="match status" value="1"/>
</dbReference>
<evidence type="ECO:0000256" key="12">
    <source>
        <dbReference type="ARBA" id="ARBA00045891"/>
    </source>
</evidence>
<dbReference type="PANTHER" id="PTHR22624:SF49">
    <property type="entry name" value="CYSTEINE PROTEASE"/>
    <property type="match status" value="1"/>
</dbReference>
<dbReference type="GO" id="GO:0005737">
    <property type="term" value="C:cytoplasm"/>
    <property type="evidence" value="ECO:0000318"/>
    <property type="project" value="GO_Central"/>
</dbReference>
<comment type="caution">
    <text evidence="16">The sequence shown here is derived from an EMBL/GenBank/DDBJ whole genome shotgun (WGS) entry which is preliminary data.</text>
</comment>
<dbReference type="GO" id="GO:0015031">
    <property type="term" value="P:protein transport"/>
    <property type="evidence" value="ECO:0007669"/>
    <property type="project" value="UniProtKB-KW"/>
</dbReference>
<keyword evidence="7" id="KW-0788">Thiol protease</keyword>
<evidence type="ECO:0000256" key="2">
    <source>
        <dbReference type="ARBA" id="ARBA00010958"/>
    </source>
</evidence>
<dbReference type="GO" id="GO:0034727">
    <property type="term" value="P:piecemeal microautophagy of the nucleus"/>
    <property type="evidence" value="ECO:0000318"/>
    <property type="project" value="GO_Central"/>
</dbReference>
<dbReference type="SUPFAM" id="SSF54001">
    <property type="entry name" value="Cysteine proteinases"/>
    <property type="match status" value="1"/>
</dbReference>
<evidence type="ECO:0000313" key="16">
    <source>
        <dbReference type="EMBL" id="PHT93776.1"/>
    </source>
</evidence>
<dbReference type="GO" id="GO:0019786">
    <property type="term" value="F:protein-phosphatidylethanolamide deconjugating activity"/>
    <property type="evidence" value="ECO:0000318"/>
    <property type="project" value="GO_Central"/>
</dbReference>
<dbReference type="GO" id="GO:0000423">
    <property type="term" value="P:mitophagy"/>
    <property type="evidence" value="ECO:0000318"/>
    <property type="project" value="GO_Central"/>
</dbReference>
<feature type="region of interest" description="Disordered" evidence="14">
    <location>
        <begin position="491"/>
        <end position="526"/>
    </location>
</feature>
<evidence type="ECO:0000256" key="14">
    <source>
        <dbReference type="SAM" id="MobiDB-lite"/>
    </source>
</evidence>
<name>A0A2G3AHQ7_CAPAN</name>
<dbReference type="EC" id="3.4.22.-" evidence="13"/>
<dbReference type="Gramene" id="PHT93776">
    <property type="protein sequence ID" value="PHT93776"/>
    <property type="gene ID" value="T459_01658"/>
</dbReference>
<evidence type="ECO:0000256" key="6">
    <source>
        <dbReference type="ARBA" id="ARBA00022801"/>
    </source>
</evidence>
<reference evidence="16 17" key="1">
    <citation type="journal article" date="2014" name="Nat. Genet.">
        <title>Genome sequence of the hot pepper provides insights into the evolution of pungency in Capsicum species.</title>
        <authorList>
            <person name="Kim S."/>
            <person name="Park M."/>
            <person name="Yeom S.I."/>
            <person name="Kim Y.M."/>
            <person name="Lee J.M."/>
            <person name="Lee H.A."/>
            <person name="Seo E."/>
            <person name="Choi J."/>
            <person name="Cheong K."/>
            <person name="Kim K.T."/>
            <person name="Jung K."/>
            <person name="Lee G.W."/>
            <person name="Oh S.K."/>
            <person name="Bae C."/>
            <person name="Kim S.B."/>
            <person name="Lee H.Y."/>
            <person name="Kim S.Y."/>
            <person name="Kim M.S."/>
            <person name="Kang B.C."/>
            <person name="Jo Y.D."/>
            <person name="Yang H.B."/>
            <person name="Jeong H.J."/>
            <person name="Kang W.H."/>
            <person name="Kwon J.K."/>
            <person name="Shin C."/>
            <person name="Lim J.Y."/>
            <person name="Park J.H."/>
            <person name="Huh J.H."/>
            <person name="Kim J.S."/>
            <person name="Kim B.D."/>
            <person name="Cohen O."/>
            <person name="Paran I."/>
            <person name="Suh M.C."/>
            <person name="Lee S.B."/>
            <person name="Kim Y.K."/>
            <person name="Shin Y."/>
            <person name="Noh S.J."/>
            <person name="Park J."/>
            <person name="Seo Y.S."/>
            <person name="Kwon S.Y."/>
            <person name="Kim H.A."/>
            <person name="Park J.M."/>
            <person name="Kim H.J."/>
            <person name="Choi S.B."/>
            <person name="Bosland P.W."/>
            <person name="Reeves G."/>
            <person name="Jo S.H."/>
            <person name="Lee B.W."/>
            <person name="Cho H.T."/>
            <person name="Choi H.S."/>
            <person name="Lee M.S."/>
            <person name="Yu Y."/>
            <person name="Do Choi Y."/>
            <person name="Park B.S."/>
            <person name="van Deynze A."/>
            <person name="Ashrafi H."/>
            <person name="Hill T."/>
            <person name="Kim W.T."/>
            <person name="Pai H.S."/>
            <person name="Ahn H.K."/>
            <person name="Yeam I."/>
            <person name="Giovannoni J.J."/>
            <person name="Rose J.K."/>
            <person name="Sorensen I."/>
            <person name="Lee S.J."/>
            <person name="Kim R.W."/>
            <person name="Choi I.Y."/>
            <person name="Choi B.S."/>
            <person name="Lim J.S."/>
            <person name="Lee Y.H."/>
            <person name="Choi D."/>
        </authorList>
    </citation>
    <scope>NUCLEOTIDE SEQUENCE [LARGE SCALE GENOMIC DNA]</scope>
    <source>
        <strain evidence="17">cv. CM334</strain>
    </source>
</reference>
<organism evidence="16 17">
    <name type="scientific">Capsicum annuum</name>
    <name type="common">Capsicum pepper</name>
    <dbReference type="NCBI Taxonomy" id="4072"/>
    <lineage>
        <taxon>Eukaryota</taxon>
        <taxon>Viridiplantae</taxon>
        <taxon>Streptophyta</taxon>
        <taxon>Embryophyta</taxon>
        <taxon>Tracheophyta</taxon>
        <taxon>Spermatophyta</taxon>
        <taxon>Magnoliopsida</taxon>
        <taxon>eudicotyledons</taxon>
        <taxon>Gunneridae</taxon>
        <taxon>Pentapetalae</taxon>
        <taxon>asterids</taxon>
        <taxon>lamiids</taxon>
        <taxon>Solanales</taxon>
        <taxon>Solanaceae</taxon>
        <taxon>Solanoideae</taxon>
        <taxon>Capsiceae</taxon>
        <taxon>Capsicum</taxon>
    </lineage>
</organism>
<keyword evidence="6 13" id="KW-0378">Hydrolase</keyword>